<comment type="caution">
    <text evidence="1">The sequence shown here is derived from an EMBL/GenBank/DDBJ whole genome shotgun (WGS) entry which is preliminary data.</text>
</comment>
<name>A0AAE1W6K5_9LAMI</name>
<gene>
    <name evidence="1" type="ORF">Sango_2375700</name>
</gene>
<dbReference type="Proteomes" id="UP001289374">
    <property type="component" value="Unassembled WGS sequence"/>
</dbReference>
<evidence type="ECO:0000313" key="1">
    <source>
        <dbReference type="EMBL" id="KAK4387691.1"/>
    </source>
</evidence>
<proteinExistence type="predicted"/>
<dbReference type="AlphaFoldDB" id="A0AAE1W6K5"/>
<reference evidence="1" key="2">
    <citation type="journal article" date="2024" name="Plant">
        <title>Genomic evolution and insights into agronomic trait innovations of Sesamum species.</title>
        <authorList>
            <person name="Miao H."/>
            <person name="Wang L."/>
            <person name="Qu L."/>
            <person name="Liu H."/>
            <person name="Sun Y."/>
            <person name="Le M."/>
            <person name="Wang Q."/>
            <person name="Wei S."/>
            <person name="Zheng Y."/>
            <person name="Lin W."/>
            <person name="Duan Y."/>
            <person name="Cao H."/>
            <person name="Xiong S."/>
            <person name="Wang X."/>
            <person name="Wei L."/>
            <person name="Li C."/>
            <person name="Ma Q."/>
            <person name="Ju M."/>
            <person name="Zhao R."/>
            <person name="Li G."/>
            <person name="Mu C."/>
            <person name="Tian Q."/>
            <person name="Mei H."/>
            <person name="Zhang T."/>
            <person name="Gao T."/>
            <person name="Zhang H."/>
        </authorList>
    </citation>
    <scope>NUCLEOTIDE SEQUENCE</scope>
    <source>
        <strain evidence="1">K16</strain>
    </source>
</reference>
<sequence>GGGKMMHTWLSGTVRELGKSILLQPGHSFAWLKHFPCWKNIRKPWTLLLQHNLWFPLILKLRRGWRILRRILLQIWTPNSSVPSIVAGGAAGPEISNVLDAMEGNQRRLCRTREAILPFEILERFRMHEFAEGSFHPFECTQS</sequence>
<accession>A0AAE1W6K5</accession>
<protein>
    <submittedName>
        <fullName evidence="1">Uncharacterized protein</fullName>
    </submittedName>
</protein>
<organism evidence="1 2">
    <name type="scientific">Sesamum angolense</name>
    <dbReference type="NCBI Taxonomy" id="2727404"/>
    <lineage>
        <taxon>Eukaryota</taxon>
        <taxon>Viridiplantae</taxon>
        <taxon>Streptophyta</taxon>
        <taxon>Embryophyta</taxon>
        <taxon>Tracheophyta</taxon>
        <taxon>Spermatophyta</taxon>
        <taxon>Magnoliopsida</taxon>
        <taxon>eudicotyledons</taxon>
        <taxon>Gunneridae</taxon>
        <taxon>Pentapetalae</taxon>
        <taxon>asterids</taxon>
        <taxon>lamiids</taxon>
        <taxon>Lamiales</taxon>
        <taxon>Pedaliaceae</taxon>
        <taxon>Sesamum</taxon>
    </lineage>
</organism>
<reference evidence="1" key="1">
    <citation type="submission" date="2020-06" db="EMBL/GenBank/DDBJ databases">
        <authorList>
            <person name="Li T."/>
            <person name="Hu X."/>
            <person name="Zhang T."/>
            <person name="Song X."/>
            <person name="Zhang H."/>
            <person name="Dai N."/>
            <person name="Sheng W."/>
            <person name="Hou X."/>
            <person name="Wei L."/>
        </authorList>
    </citation>
    <scope>NUCLEOTIDE SEQUENCE</scope>
    <source>
        <strain evidence="1">K16</strain>
        <tissue evidence="1">Leaf</tissue>
    </source>
</reference>
<keyword evidence="2" id="KW-1185">Reference proteome</keyword>
<feature type="non-terminal residue" evidence="1">
    <location>
        <position position="1"/>
    </location>
</feature>
<evidence type="ECO:0000313" key="2">
    <source>
        <dbReference type="Proteomes" id="UP001289374"/>
    </source>
</evidence>
<dbReference type="EMBL" id="JACGWL010000014">
    <property type="protein sequence ID" value="KAK4387691.1"/>
    <property type="molecule type" value="Genomic_DNA"/>
</dbReference>